<proteinExistence type="predicted"/>
<evidence type="ECO:0000259" key="2">
    <source>
        <dbReference type="PROSITE" id="PS50240"/>
    </source>
</evidence>
<dbReference type="PANTHER" id="PTHR24252:SF7">
    <property type="entry name" value="HYALIN"/>
    <property type="match status" value="1"/>
</dbReference>
<gene>
    <name evidence="3" type="ORF">GCM10010339_69070</name>
</gene>
<reference evidence="3" key="2">
    <citation type="submission" date="2020-09" db="EMBL/GenBank/DDBJ databases">
        <authorList>
            <person name="Sun Q."/>
            <person name="Ohkuma M."/>
        </authorList>
    </citation>
    <scope>NUCLEOTIDE SEQUENCE</scope>
    <source>
        <strain evidence="3">JCM 4714</strain>
    </source>
</reference>
<accession>A0A918YNR9</accession>
<keyword evidence="1" id="KW-1015">Disulfide bond</keyword>
<dbReference type="PROSITE" id="PS00134">
    <property type="entry name" value="TRYPSIN_HIS"/>
    <property type="match status" value="1"/>
</dbReference>
<sequence>MVRIGPSRQWGLSGKAEGFAESFPVLHALWWRAFRVWDGWRILPSTGLAGVSPLTAMGPYSGLAGGGRGAEYGEGRQCQRAAPWAVQLRTFAFDAKGHCGGSLIRPNVVVTAAHCMIDQGRPYAPHQVFVLFGDNKGPRQRVVTARRVDVNPHFDEATVDNDIAVVEIPPLQMEKGVVETIPLYDGRLPAHRLRLGRDEARLLRPVGQADGC</sequence>
<dbReference type="InterPro" id="IPR043504">
    <property type="entry name" value="Peptidase_S1_PA_chymotrypsin"/>
</dbReference>
<evidence type="ECO:0000256" key="1">
    <source>
        <dbReference type="ARBA" id="ARBA00023157"/>
    </source>
</evidence>
<dbReference type="GO" id="GO:0004252">
    <property type="term" value="F:serine-type endopeptidase activity"/>
    <property type="evidence" value="ECO:0007669"/>
    <property type="project" value="InterPro"/>
</dbReference>
<protein>
    <recommendedName>
        <fullName evidence="2">Peptidase S1 domain-containing protein</fullName>
    </recommendedName>
</protein>
<evidence type="ECO:0000313" key="3">
    <source>
        <dbReference type="EMBL" id="GHE11003.1"/>
    </source>
</evidence>
<dbReference type="PROSITE" id="PS50240">
    <property type="entry name" value="TRYPSIN_DOM"/>
    <property type="match status" value="1"/>
</dbReference>
<dbReference type="Proteomes" id="UP000655443">
    <property type="component" value="Unassembled WGS sequence"/>
</dbReference>
<name>A0A918YNR9_9ACTN</name>
<organism evidence="3 4">
    <name type="scientific">Streptomyces alanosinicus</name>
    <dbReference type="NCBI Taxonomy" id="68171"/>
    <lineage>
        <taxon>Bacteria</taxon>
        <taxon>Bacillati</taxon>
        <taxon>Actinomycetota</taxon>
        <taxon>Actinomycetes</taxon>
        <taxon>Kitasatosporales</taxon>
        <taxon>Streptomycetaceae</taxon>
        <taxon>Streptomyces</taxon>
    </lineage>
</organism>
<dbReference type="InterPro" id="IPR018114">
    <property type="entry name" value="TRYPSIN_HIS"/>
</dbReference>
<feature type="domain" description="Peptidase S1" evidence="2">
    <location>
        <begin position="63"/>
        <end position="186"/>
    </location>
</feature>
<dbReference type="EMBL" id="BMVG01000026">
    <property type="protein sequence ID" value="GHE11003.1"/>
    <property type="molecule type" value="Genomic_DNA"/>
</dbReference>
<dbReference type="InterPro" id="IPR009003">
    <property type="entry name" value="Peptidase_S1_PA"/>
</dbReference>
<evidence type="ECO:0000313" key="4">
    <source>
        <dbReference type="Proteomes" id="UP000655443"/>
    </source>
</evidence>
<dbReference type="Pfam" id="PF00089">
    <property type="entry name" value="Trypsin"/>
    <property type="match status" value="1"/>
</dbReference>
<dbReference type="PANTHER" id="PTHR24252">
    <property type="entry name" value="ACROSIN-RELATED"/>
    <property type="match status" value="1"/>
</dbReference>
<dbReference type="SUPFAM" id="SSF50494">
    <property type="entry name" value="Trypsin-like serine proteases"/>
    <property type="match status" value="1"/>
</dbReference>
<dbReference type="Gene3D" id="2.40.10.10">
    <property type="entry name" value="Trypsin-like serine proteases"/>
    <property type="match status" value="1"/>
</dbReference>
<dbReference type="GO" id="GO:0006508">
    <property type="term" value="P:proteolysis"/>
    <property type="evidence" value="ECO:0007669"/>
    <property type="project" value="InterPro"/>
</dbReference>
<dbReference type="AlphaFoldDB" id="A0A918YNR9"/>
<dbReference type="InterPro" id="IPR001254">
    <property type="entry name" value="Trypsin_dom"/>
</dbReference>
<reference evidence="3" key="1">
    <citation type="journal article" date="2014" name="Int. J. Syst. Evol. Microbiol.">
        <title>Complete genome sequence of Corynebacterium casei LMG S-19264T (=DSM 44701T), isolated from a smear-ripened cheese.</title>
        <authorList>
            <consortium name="US DOE Joint Genome Institute (JGI-PGF)"/>
            <person name="Walter F."/>
            <person name="Albersmeier A."/>
            <person name="Kalinowski J."/>
            <person name="Ruckert C."/>
        </authorList>
    </citation>
    <scope>NUCLEOTIDE SEQUENCE</scope>
    <source>
        <strain evidence="3">JCM 4714</strain>
    </source>
</reference>
<comment type="caution">
    <text evidence="3">The sequence shown here is derived from an EMBL/GenBank/DDBJ whole genome shotgun (WGS) entry which is preliminary data.</text>
</comment>
<keyword evidence="4" id="KW-1185">Reference proteome</keyword>